<dbReference type="InterPro" id="IPR011583">
    <property type="entry name" value="Chitinase_II/V-like_cat"/>
</dbReference>
<name>A0ABR3YJV4_9PEZI</name>
<dbReference type="InterPro" id="IPR050314">
    <property type="entry name" value="Glycosyl_Hydrlase_18"/>
</dbReference>
<dbReference type="InterPro" id="IPR001223">
    <property type="entry name" value="Glyco_hydro18_cat"/>
</dbReference>
<dbReference type="Proteomes" id="UP001583186">
    <property type="component" value="Unassembled WGS sequence"/>
</dbReference>
<feature type="compositionally biased region" description="Low complexity" evidence="11">
    <location>
        <begin position="644"/>
        <end position="653"/>
    </location>
</feature>
<feature type="compositionally biased region" description="Basic and acidic residues" evidence="11">
    <location>
        <begin position="1532"/>
        <end position="1548"/>
    </location>
</feature>
<keyword evidence="7" id="KW-0119">Carbohydrate metabolism</keyword>
<evidence type="ECO:0000256" key="9">
    <source>
        <dbReference type="ARBA" id="ARBA00023326"/>
    </source>
</evidence>
<dbReference type="PANTHER" id="PTHR11177">
    <property type="entry name" value="CHITINASE"/>
    <property type="match status" value="1"/>
</dbReference>
<evidence type="ECO:0000256" key="8">
    <source>
        <dbReference type="ARBA" id="ARBA00023295"/>
    </source>
</evidence>
<feature type="region of interest" description="Disordered" evidence="11">
    <location>
        <begin position="1234"/>
        <end position="1302"/>
    </location>
</feature>
<keyword evidence="9" id="KW-0624">Polysaccharide degradation</keyword>
<evidence type="ECO:0000256" key="10">
    <source>
        <dbReference type="RuleBase" id="RU000489"/>
    </source>
</evidence>
<accession>A0ABR3YJV4</accession>
<evidence type="ECO:0000259" key="12">
    <source>
        <dbReference type="PROSITE" id="PS51910"/>
    </source>
</evidence>
<evidence type="ECO:0000256" key="1">
    <source>
        <dbReference type="ARBA" id="ARBA00000822"/>
    </source>
</evidence>
<dbReference type="SMART" id="SM00636">
    <property type="entry name" value="Glyco_18"/>
    <property type="match status" value="1"/>
</dbReference>
<keyword evidence="4" id="KW-0964">Secreted</keyword>
<dbReference type="PROSITE" id="PS51910">
    <property type="entry name" value="GH18_2"/>
    <property type="match status" value="1"/>
</dbReference>
<feature type="region of interest" description="Disordered" evidence="11">
    <location>
        <begin position="613"/>
        <end position="658"/>
    </location>
</feature>
<dbReference type="InterPro" id="IPR001579">
    <property type="entry name" value="Glyco_hydro_18_chit_AS"/>
</dbReference>
<evidence type="ECO:0000256" key="7">
    <source>
        <dbReference type="ARBA" id="ARBA00023277"/>
    </source>
</evidence>
<proteinExistence type="predicted"/>
<evidence type="ECO:0000256" key="11">
    <source>
        <dbReference type="SAM" id="MobiDB-lite"/>
    </source>
</evidence>
<keyword evidence="6" id="KW-0146">Chitin degradation</keyword>
<dbReference type="Pfam" id="PF00704">
    <property type="entry name" value="Glyco_hydro_18"/>
    <property type="match status" value="1"/>
</dbReference>
<dbReference type="Gene3D" id="3.20.20.80">
    <property type="entry name" value="Glycosidases"/>
    <property type="match status" value="1"/>
</dbReference>
<dbReference type="PROSITE" id="PS01095">
    <property type="entry name" value="GH18_1"/>
    <property type="match status" value="1"/>
</dbReference>
<dbReference type="EMBL" id="JAWCUI010000099">
    <property type="protein sequence ID" value="KAL1888162.1"/>
    <property type="molecule type" value="Genomic_DNA"/>
</dbReference>
<evidence type="ECO:0000256" key="6">
    <source>
        <dbReference type="ARBA" id="ARBA00023024"/>
    </source>
</evidence>
<dbReference type="PANTHER" id="PTHR11177:SF333">
    <property type="entry name" value="CHITINASE"/>
    <property type="match status" value="1"/>
</dbReference>
<evidence type="ECO:0000256" key="2">
    <source>
        <dbReference type="ARBA" id="ARBA00004613"/>
    </source>
</evidence>
<dbReference type="EC" id="3.2.1.14" evidence="3"/>
<comment type="subcellular location">
    <subcellularLocation>
        <location evidence="2">Secreted</location>
    </subcellularLocation>
</comment>
<sequence length="1630" mass="178460">MSTYGFDGVDIDWEYPAADDRSGSPSDFANFPEFIKNLKLALDTSSGGRSGGRNGVTVTLPVSFWYLQHFDIVNLEPWVDWFNVMSYDLHGLWDKDNKWLGPFLNSHTNLTEITEYLDLLWRNSITPGKVNLGLAFYTRTAGTLSNAELTDMIRNAWATSTLDVDAAVKITAVGRNWITYDDAESWQLKVDFARSECLGGVLVWAISEDYADGTYSKQLQSVTNYRSPSVISVLSNGDGDGESTVDVPAAFVLRQQCMWANCGRSCPSGYTTVPRVDDSGSGIMNDGSRCRGGQLRTFCCPANEPIPNEDIIGDHSSEVGSTGIACNNGGFQVACCQTDSSIKSDLGYAACQWDGAPPDCNDNRNGVDPVSGICSLYDAPFTFPLFASPAGDGAVHCNDGFYKAVCPTGTVRLTMKDPTALSGCTGNQGGWAYCCTPRFLTDSENSQDDATAFAQALADVAQHGCGWTFPDDFLDDDDDGADDSTLARRLSIPSADNTTSLGKRVASDYNYKLVFADTFNMLGTAYKGQQELLEGGWNDGTQDAGLPNVPASRIESFPTGVQFSDMAGPTQSSYVHSVLEMLNDINFRPDAGTVLLLCPWWWDVDLSFNEDPDDGGVNDEQPYQRRKKRDTLSLAAEAVPASKQSSSGRQSGRTAANKTEAAAQYELARQNLLAFTRGSEDSLRQLYDVFSNSSDLGLEQLDFAEEDDVSPIHNSRRDGNDDTSISDVIGRGLEERVSTGSSRQYHVRSEHLSAALWPGAVINSSPYPNGDGGDNLIAATQDSSRYKVFSNGCCPQDYILNQFSAEASSSLWVSEHIIELQLIPRLLTALLDAELAPVPSIGMTAVPFRLVPPSIIEAFVITFPAWADLVEEDISPVEVALRHCGSSTDPFGIVVADGALNAIKGKLIGLVQPVADDAWAACCTSATTRATAQEAFSYIQNVMAVFDYFENTNVKDRHQNSYNVIKTTMQQFEDAYEQETGFLIPDIMQDAWRDFMIFMEQPGASGSGGADNEDANTTEYVRDDDGYLITVEELRERKEADAYLANSIREEIQVRERLRLESLRTRNPVAHSIPQEVYDRALNDPDSLTSSDCTMILARGDIYSRALIGAKHLLTQAQRYEIIGWPSPDVIEERIRAATKDMDVQMSTPAELVAKFERDSSDSLPPRAMQLLANNFHQAEPTAGYRAQRMAHADTMVVPGNSEAYKLALRAEGLSLQSLDAIIKHYVDSKMNGSGETMLQNPGQQFEPIPTVGPTVASSQPRESSHPGQPASIPPPPPPPPPPLPPPPPPPPPAQIPPVTLAPASLGGLSAFGGFGGLGGQGAAASSVNSSQNEPQHQQNADPPRRPLNFKPSGPVSYVPVYPRVQQFPVPGRSDPDGPLPIPGPNQVYRVIDEMADELLRIKGDNDWGEAYTNIVASMRGFALQFKSSPDLKLGPSEQHEESTRQRVRTYPPAPRLQLVPNPFGLRLSHGGGRLVGTPNNKSKLLNPAATQMPPWSNWSPIIPHQMAKPVYMQTIPHDQYVAAINEWTSKEEEARKQDLAEGREPPPFHKTPPAWPSGYSPKRDFNIFHESVQDLEEAQAWPKGDINYASEQWEAMSADEQAIYGKLCEERRRSAWLDSLNKRKRPRTY</sequence>
<keyword evidence="14" id="KW-1185">Reference proteome</keyword>
<evidence type="ECO:0000256" key="3">
    <source>
        <dbReference type="ARBA" id="ARBA00012729"/>
    </source>
</evidence>
<evidence type="ECO:0000256" key="4">
    <source>
        <dbReference type="ARBA" id="ARBA00022525"/>
    </source>
</evidence>
<dbReference type="InterPro" id="IPR017853">
    <property type="entry name" value="GH"/>
</dbReference>
<evidence type="ECO:0000256" key="5">
    <source>
        <dbReference type="ARBA" id="ARBA00022801"/>
    </source>
</evidence>
<reference evidence="13 14" key="1">
    <citation type="journal article" date="2024" name="IMA Fungus">
        <title>IMA Genome - F19 : A genome assembly and annotation guide to empower mycologists, including annotated draft genome sequences of Ceratocystis pirilliformis, Diaporthe australafricana, Fusarium ophioides, Paecilomyces lecythidis, and Sporothrix stenoceras.</title>
        <authorList>
            <person name="Aylward J."/>
            <person name="Wilson A.M."/>
            <person name="Visagie C.M."/>
            <person name="Spraker J."/>
            <person name="Barnes I."/>
            <person name="Buitendag C."/>
            <person name="Ceriani C."/>
            <person name="Del Mar Angel L."/>
            <person name="du Plessis D."/>
            <person name="Fuchs T."/>
            <person name="Gasser K."/>
            <person name="Kramer D."/>
            <person name="Li W."/>
            <person name="Munsamy K."/>
            <person name="Piso A."/>
            <person name="Price J.L."/>
            <person name="Sonnekus B."/>
            <person name="Thomas C."/>
            <person name="van der Nest A."/>
            <person name="van Dijk A."/>
            <person name="van Heerden A."/>
            <person name="van Vuuren N."/>
            <person name="Yilmaz N."/>
            <person name="Duong T.A."/>
            <person name="van der Merwe N.A."/>
            <person name="Wingfield M.J."/>
            <person name="Wingfield B.D."/>
        </authorList>
    </citation>
    <scope>NUCLEOTIDE SEQUENCE [LARGE SCALE GENOMIC DNA]</scope>
    <source>
        <strain evidence="13 14">CMW 5346</strain>
    </source>
</reference>
<feature type="region of interest" description="Disordered" evidence="11">
    <location>
        <begin position="1320"/>
        <end position="1355"/>
    </location>
</feature>
<gene>
    <name evidence="13" type="ORF">Sste5346_009772</name>
</gene>
<comment type="caution">
    <text evidence="13">The sequence shown here is derived from an EMBL/GenBank/DDBJ whole genome shotgun (WGS) entry which is preliminary data.</text>
</comment>
<organism evidence="13 14">
    <name type="scientific">Sporothrix stenoceras</name>
    <dbReference type="NCBI Taxonomy" id="5173"/>
    <lineage>
        <taxon>Eukaryota</taxon>
        <taxon>Fungi</taxon>
        <taxon>Dikarya</taxon>
        <taxon>Ascomycota</taxon>
        <taxon>Pezizomycotina</taxon>
        <taxon>Sordariomycetes</taxon>
        <taxon>Sordariomycetidae</taxon>
        <taxon>Ophiostomatales</taxon>
        <taxon>Ophiostomataceae</taxon>
        <taxon>Sporothrix</taxon>
    </lineage>
</organism>
<dbReference type="SUPFAM" id="SSF51445">
    <property type="entry name" value="(Trans)glycosidases"/>
    <property type="match status" value="1"/>
</dbReference>
<feature type="compositionally biased region" description="Polar residues" evidence="11">
    <location>
        <begin position="1234"/>
        <end position="1244"/>
    </location>
</feature>
<feature type="compositionally biased region" description="Pro residues" evidence="11">
    <location>
        <begin position="1272"/>
        <end position="1296"/>
    </location>
</feature>
<comment type="catalytic activity">
    <reaction evidence="1">
        <text>Random endo-hydrolysis of N-acetyl-beta-D-glucosaminide (1-&gt;4)-beta-linkages in chitin and chitodextrins.</text>
        <dbReference type="EC" id="3.2.1.14"/>
    </reaction>
</comment>
<feature type="domain" description="GH18" evidence="12">
    <location>
        <begin position="1"/>
        <end position="226"/>
    </location>
</feature>
<keyword evidence="8 10" id="KW-0326">Glycosidase</keyword>
<feature type="region of interest" description="Disordered" evidence="11">
    <location>
        <begin position="1532"/>
        <end position="1560"/>
    </location>
</feature>
<feature type="compositionally biased region" description="Polar residues" evidence="11">
    <location>
        <begin position="1328"/>
        <end position="1341"/>
    </location>
</feature>
<evidence type="ECO:0000313" key="14">
    <source>
        <dbReference type="Proteomes" id="UP001583186"/>
    </source>
</evidence>
<evidence type="ECO:0000313" key="13">
    <source>
        <dbReference type="EMBL" id="KAL1888162.1"/>
    </source>
</evidence>
<protein>
    <recommendedName>
        <fullName evidence="3">chitinase</fullName>
        <ecNumber evidence="3">3.2.1.14</ecNumber>
    </recommendedName>
</protein>
<keyword evidence="5 10" id="KW-0378">Hydrolase</keyword>